<feature type="domain" description="GAD-related" evidence="1">
    <location>
        <begin position="17"/>
        <end position="120"/>
    </location>
</feature>
<evidence type="ECO:0000259" key="1">
    <source>
        <dbReference type="Pfam" id="PF08887"/>
    </source>
</evidence>
<dbReference type="AlphaFoldDB" id="A0A291GFP6"/>
<organism evidence="2 3">
    <name type="scientific">Celeribacter ethanolicus</name>
    <dbReference type="NCBI Taxonomy" id="1758178"/>
    <lineage>
        <taxon>Bacteria</taxon>
        <taxon>Pseudomonadati</taxon>
        <taxon>Pseudomonadota</taxon>
        <taxon>Alphaproteobacteria</taxon>
        <taxon>Rhodobacterales</taxon>
        <taxon>Roseobacteraceae</taxon>
        <taxon>Celeribacter</taxon>
    </lineage>
</organism>
<dbReference type="Proteomes" id="UP000217935">
    <property type="component" value="Chromosome"/>
</dbReference>
<gene>
    <name evidence="2" type="ORF">CEW89_15675</name>
</gene>
<proteinExistence type="predicted"/>
<dbReference type="KEGG" id="ceh:CEW89_15675"/>
<sequence length="237" mass="26406">MTFRSNLPGLAAKAALAKLIKDRGPLRNAVDVRPGEIARFEGRIAPLLLDFWDNYGVGDLAQGALRLCAPFELQDAVQAIFRGDPEFSDKTGRIDVHAVAHTAFGDLFLWSERHWLVHVNIVLGLVEAPFLHHPEMRSHPDTVAYEMLLNASGPILDMADADGVPMLERAQKAFDPLPRMVIYAPGQAISADPFPRFEDLYAAHYPEWLLDRAQSKVWYLSDLATGRPNIREIGGRT</sequence>
<dbReference type="EMBL" id="CP022196">
    <property type="protein sequence ID" value="ATG48882.1"/>
    <property type="molecule type" value="Genomic_DNA"/>
</dbReference>
<keyword evidence="3" id="KW-1185">Reference proteome</keyword>
<protein>
    <submittedName>
        <fullName evidence="2">GAD-like domain-containing protein</fullName>
    </submittedName>
</protein>
<dbReference type="InterPro" id="IPR014983">
    <property type="entry name" value="GAD-rel"/>
</dbReference>
<evidence type="ECO:0000313" key="2">
    <source>
        <dbReference type="EMBL" id="ATG48882.1"/>
    </source>
</evidence>
<evidence type="ECO:0000313" key="3">
    <source>
        <dbReference type="Proteomes" id="UP000217935"/>
    </source>
</evidence>
<accession>A0A291GFP6</accession>
<dbReference type="OrthoDB" id="7777269at2"/>
<dbReference type="STRING" id="1758178.GCA_001550095_02986"/>
<dbReference type="Pfam" id="PF08887">
    <property type="entry name" value="GAD-like"/>
    <property type="match status" value="1"/>
</dbReference>
<name>A0A291GFP6_9RHOB</name>
<reference evidence="2 3" key="1">
    <citation type="submission" date="2017-06" db="EMBL/GenBank/DDBJ databases">
        <title>Celeribacter sp. TSPH2 complete genome sequence.</title>
        <authorList>
            <person name="Woo J.-H."/>
            <person name="Kim H.-S."/>
        </authorList>
    </citation>
    <scope>NUCLEOTIDE SEQUENCE [LARGE SCALE GENOMIC DNA]</scope>
    <source>
        <strain evidence="2 3">TSPH2</strain>
    </source>
</reference>
<dbReference type="RefSeq" id="WP_096806524.1">
    <property type="nucleotide sequence ID" value="NZ_CP022196.1"/>
</dbReference>